<dbReference type="CDD" id="cd03221">
    <property type="entry name" value="ABCF_EF-3"/>
    <property type="match status" value="2"/>
</dbReference>
<keyword evidence="1" id="KW-0547">Nucleotide-binding</keyword>
<evidence type="ECO:0000256" key="1">
    <source>
        <dbReference type="ARBA" id="ARBA00022741"/>
    </source>
</evidence>
<dbReference type="InterPro" id="IPR027417">
    <property type="entry name" value="P-loop_NTPase"/>
</dbReference>
<dbReference type="GO" id="GO:0016887">
    <property type="term" value="F:ATP hydrolysis activity"/>
    <property type="evidence" value="ECO:0007669"/>
    <property type="project" value="InterPro"/>
</dbReference>
<feature type="domain" description="ABC transporter" evidence="3">
    <location>
        <begin position="3"/>
        <end position="264"/>
    </location>
</feature>
<dbReference type="InterPro" id="IPR051309">
    <property type="entry name" value="ABCF_ATPase"/>
</dbReference>
<reference evidence="4" key="1">
    <citation type="submission" date="2021-03" db="EMBL/GenBank/DDBJ databases">
        <authorList>
            <person name="Jaffe A."/>
        </authorList>
    </citation>
    <scope>NUCLEOTIDE SEQUENCE</scope>
    <source>
        <strain evidence="4">RIFCSPLOWO2_01_FULL_58_19</strain>
    </source>
</reference>
<dbReference type="Proteomes" id="UP000678237">
    <property type="component" value="Unassembled WGS sequence"/>
</dbReference>
<dbReference type="Pfam" id="PF00005">
    <property type="entry name" value="ABC_tran"/>
    <property type="match status" value="2"/>
</dbReference>
<dbReference type="FunFam" id="3.40.50.300:FF:000011">
    <property type="entry name" value="Putative ABC transporter ATP-binding component"/>
    <property type="match status" value="1"/>
</dbReference>
<dbReference type="InterPro" id="IPR032781">
    <property type="entry name" value="ABC_tran_Xtn"/>
</dbReference>
<feature type="domain" description="ABC transporter" evidence="3">
    <location>
        <begin position="325"/>
        <end position="525"/>
    </location>
</feature>
<gene>
    <name evidence="4" type="ORF">J4203_08210</name>
</gene>
<evidence type="ECO:0000313" key="5">
    <source>
        <dbReference type="Proteomes" id="UP000678237"/>
    </source>
</evidence>
<name>A0A8T4LM14_9ARCH</name>
<dbReference type="PANTHER" id="PTHR42855">
    <property type="entry name" value="ABC TRANSPORTER ATP-BINDING SUBUNIT"/>
    <property type="match status" value="1"/>
</dbReference>
<dbReference type="GO" id="GO:0005524">
    <property type="term" value="F:ATP binding"/>
    <property type="evidence" value="ECO:0007669"/>
    <property type="project" value="UniProtKB-KW"/>
</dbReference>
<sequence>MALSIKHLTISIGKHELLLDESVGIVDGSKVGLIGRNGVGKTTFLQAILGQVDYLGSIEFNGKAAYFSQHIDLDPDKTVQQTLGESAPIHHQGDFEEELKAIELQLADPANHQPGNAARLSKLTDRYVELQAKLGEPEKPRSTSKIKSVLRTLEVQESWLEKSIGSLSTGQRAIIALAQILSSGADFLLLDEPTNHLDFKRLEILENYLRAFKGTVLMVTHDRYFLDRVCDTILKIEKGKWTKYRGNYSDYVKTREAAFEAQKTAYRLENKYLAMQRDKIARIGKSPAKVKQGQYRERLLEKREVVEKPDLDQSQFKTRFEASPIHGPVVLELKDLTVGYDKPLISHINLNVGADQRIILIGENGMGKSTLFKTIEGRVPALSGEVILDQEGKLGYADQELKDLSTHATLYDEIYALLKDLGKTRQNLSMMGFVEDAEVFKPISQLSMGEKSRLNLLKVLIEKPNLLLLDEPTNHLDIDAREIIENAFLNYDGAIFAVSHDRYFIHKIAQRVLVVRDGTINELEMKKPG</sequence>
<proteinExistence type="predicted"/>
<dbReference type="AlphaFoldDB" id="A0A8T4LM14"/>
<keyword evidence="2 4" id="KW-0067">ATP-binding</keyword>
<evidence type="ECO:0000256" key="2">
    <source>
        <dbReference type="ARBA" id="ARBA00022840"/>
    </source>
</evidence>
<organism evidence="4 5">
    <name type="scientific">Candidatus Iainarchaeum sp</name>
    <dbReference type="NCBI Taxonomy" id="3101447"/>
    <lineage>
        <taxon>Archaea</taxon>
        <taxon>Candidatus Iainarchaeota</taxon>
        <taxon>Candidatus Iainarchaeia</taxon>
        <taxon>Candidatus Iainarchaeales</taxon>
        <taxon>Candidatus Iainarchaeaceae</taxon>
        <taxon>Candidatus Iainarchaeum</taxon>
    </lineage>
</organism>
<evidence type="ECO:0000259" key="3">
    <source>
        <dbReference type="PROSITE" id="PS50893"/>
    </source>
</evidence>
<protein>
    <submittedName>
        <fullName evidence="4">ABC-F family ATP-binding cassette domain-containing protein</fullName>
    </submittedName>
</protein>
<dbReference type="Pfam" id="PF12848">
    <property type="entry name" value="ABC_tran_Xtn"/>
    <property type="match status" value="1"/>
</dbReference>
<dbReference type="Gene3D" id="3.40.50.300">
    <property type="entry name" value="P-loop containing nucleotide triphosphate hydrolases"/>
    <property type="match status" value="2"/>
</dbReference>
<dbReference type="SMART" id="SM00382">
    <property type="entry name" value="AAA"/>
    <property type="match status" value="2"/>
</dbReference>
<reference evidence="4" key="2">
    <citation type="submission" date="2021-05" db="EMBL/GenBank/DDBJ databases">
        <title>Protein family content uncovers lineage relationships and bacterial pathway maintenance mechanisms in DPANN archaea.</title>
        <authorList>
            <person name="Castelle C.J."/>
            <person name="Meheust R."/>
            <person name="Jaffe A.L."/>
            <person name="Seitz K."/>
            <person name="Gong X."/>
            <person name="Baker B.J."/>
            <person name="Banfield J.F."/>
        </authorList>
    </citation>
    <scope>NUCLEOTIDE SEQUENCE</scope>
    <source>
        <strain evidence="4">RIFCSPLOWO2_01_FULL_58_19</strain>
    </source>
</reference>
<evidence type="ECO:0000313" key="4">
    <source>
        <dbReference type="EMBL" id="MBS3063816.1"/>
    </source>
</evidence>
<dbReference type="PROSITE" id="PS50893">
    <property type="entry name" value="ABC_TRANSPORTER_2"/>
    <property type="match status" value="2"/>
</dbReference>
<dbReference type="PANTHER" id="PTHR42855:SF2">
    <property type="entry name" value="DRUG RESISTANCE ABC TRANSPORTER,ATP-BINDING PROTEIN"/>
    <property type="match status" value="1"/>
</dbReference>
<dbReference type="EMBL" id="JAGVWE010000007">
    <property type="protein sequence ID" value="MBS3063816.1"/>
    <property type="molecule type" value="Genomic_DNA"/>
</dbReference>
<dbReference type="SUPFAM" id="SSF52540">
    <property type="entry name" value="P-loop containing nucleoside triphosphate hydrolases"/>
    <property type="match status" value="2"/>
</dbReference>
<accession>A0A8T4LM14</accession>
<dbReference type="InterPro" id="IPR003593">
    <property type="entry name" value="AAA+_ATPase"/>
</dbReference>
<dbReference type="InterPro" id="IPR003439">
    <property type="entry name" value="ABC_transporter-like_ATP-bd"/>
</dbReference>
<comment type="caution">
    <text evidence="4">The sequence shown here is derived from an EMBL/GenBank/DDBJ whole genome shotgun (WGS) entry which is preliminary data.</text>
</comment>